<dbReference type="InterPro" id="IPR049174">
    <property type="entry name" value="Beta-AFase-like"/>
</dbReference>
<dbReference type="PANTHER" id="PTHR43465:SF2">
    <property type="entry name" value="DUF1680 DOMAIN PROTEIN (AFU_ORTHOLOGUE AFUA_1G08910)"/>
    <property type="match status" value="1"/>
</dbReference>
<accession>A0A5D6WBA3</accession>
<sequence>MWRRSNGFPSRIASGRLRENLARLISSLNEYIYTVGDDTVYVDLYVGSEAEISLGDKTVELSMRSQFPWEGNVELATKADGRYGIALRIPSWAKTYKIAVNGSAIKEEKQNGYVTVRRNWHKDDKITLEVPMEATLYQAAPEVREDIGRLAVQRGPLVYCAESIDNGEGLERIRLMDGMEFIYEYSDKLFKGAGILRTDAVREAKGNQLYSLYGKFYRKTSIVDAGGEGVKSLFKYQVCYLV</sequence>
<dbReference type="OrthoDB" id="9757939at2"/>
<proteinExistence type="predicted"/>
<protein>
    <submittedName>
        <fullName evidence="3">Uncharacterized protein</fullName>
    </submittedName>
</protein>
<dbReference type="Pfam" id="PF20736">
    <property type="entry name" value="Glyco_hydro127M"/>
    <property type="match status" value="1"/>
</dbReference>
<name>A0A5D6WBA3_9FIRM</name>
<keyword evidence="4" id="KW-1185">Reference proteome</keyword>
<feature type="domain" description="Non-reducing end beta-L-arabinofuranosidase-like GH127 middle" evidence="1">
    <location>
        <begin position="39"/>
        <end position="132"/>
    </location>
</feature>
<reference evidence="3 4" key="1">
    <citation type="submission" date="2019-08" db="EMBL/GenBank/DDBJ databases">
        <title>Selenomonas sp. mPRGC5 and Selenomonas sp. mPRGC8 isolated from ruminal fluid of dairy goat (Capra hircus).</title>
        <authorList>
            <person name="Poothong S."/>
            <person name="Nuengjamnong C."/>
            <person name="Tanasupawat S."/>
        </authorList>
    </citation>
    <scope>NUCLEOTIDE SEQUENCE [LARGE SCALE GENOMIC DNA]</scope>
    <source>
        <strain evidence="4">mPRGC5</strain>
    </source>
</reference>
<evidence type="ECO:0000259" key="1">
    <source>
        <dbReference type="Pfam" id="PF20736"/>
    </source>
</evidence>
<feature type="domain" description="Non-reducing end beta-L-arabinofuranosidase-like GH127 C-terminal" evidence="2">
    <location>
        <begin position="136"/>
        <end position="177"/>
    </location>
</feature>
<dbReference type="AlphaFoldDB" id="A0A5D6WBA3"/>
<gene>
    <name evidence="3" type="ORF">FZ040_03380</name>
</gene>
<dbReference type="PANTHER" id="PTHR43465">
    <property type="entry name" value="DUF1680 DOMAIN PROTEIN (AFU_ORTHOLOGUE AFUA_1G08910)"/>
    <property type="match status" value="1"/>
</dbReference>
<evidence type="ECO:0000313" key="4">
    <source>
        <dbReference type="Proteomes" id="UP000323646"/>
    </source>
</evidence>
<dbReference type="Pfam" id="PF20737">
    <property type="entry name" value="Glyco_hydro127C"/>
    <property type="match status" value="1"/>
</dbReference>
<dbReference type="EMBL" id="VTOY01000001">
    <property type="protein sequence ID" value="TYZ25080.1"/>
    <property type="molecule type" value="Genomic_DNA"/>
</dbReference>
<dbReference type="Proteomes" id="UP000323646">
    <property type="component" value="Unassembled WGS sequence"/>
</dbReference>
<dbReference type="InterPro" id="IPR049046">
    <property type="entry name" value="Beta-AFase-like_GH127_middle"/>
</dbReference>
<organism evidence="3 4">
    <name type="scientific">Selenomonas ruminis</name>
    <dbReference type="NCBI Taxonomy" id="2593411"/>
    <lineage>
        <taxon>Bacteria</taxon>
        <taxon>Bacillati</taxon>
        <taxon>Bacillota</taxon>
        <taxon>Negativicutes</taxon>
        <taxon>Selenomonadales</taxon>
        <taxon>Selenomonadaceae</taxon>
        <taxon>Selenomonas</taxon>
    </lineage>
</organism>
<evidence type="ECO:0000259" key="2">
    <source>
        <dbReference type="Pfam" id="PF20737"/>
    </source>
</evidence>
<evidence type="ECO:0000313" key="3">
    <source>
        <dbReference type="EMBL" id="TYZ25080.1"/>
    </source>
</evidence>
<comment type="caution">
    <text evidence="3">The sequence shown here is derived from an EMBL/GenBank/DDBJ whole genome shotgun (WGS) entry which is preliminary data.</text>
</comment>
<dbReference type="InterPro" id="IPR049049">
    <property type="entry name" value="Beta-AFase-like_GH127_C"/>
</dbReference>